<reference evidence="2" key="2">
    <citation type="journal article" date="2022" name="Hortic Res">
        <title>The genome of Dioscorea zingiberensis sheds light on the biosynthesis, origin and evolution of the medicinally important diosgenin saponins.</title>
        <authorList>
            <person name="Li Y."/>
            <person name="Tan C."/>
            <person name="Li Z."/>
            <person name="Guo J."/>
            <person name="Li S."/>
            <person name="Chen X."/>
            <person name="Wang C."/>
            <person name="Dai X."/>
            <person name="Yang H."/>
            <person name="Song W."/>
            <person name="Hou L."/>
            <person name="Xu J."/>
            <person name="Tong Z."/>
            <person name="Xu A."/>
            <person name="Yuan X."/>
            <person name="Wang W."/>
            <person name="Yang Q."/>
            <person name="Chen L."/>
            <person name="Sun Z."/>
            <person name="Wang K."/>
            <person name="Pan B."/>
            <person name="Chen J."/>
            <person name="Bao Y."/>
            <person name="Liu F."/>
            <person name="Qi X."/>
            <person name="Gang D.R."/>
            <person name="Wen J."/>
            <person name="Li J."/>
        </authorList>
    </citation>
    <scope>NUCLEOTIDE SEQUENCE</scope>
    <source>
        <strain evidence="2">Dzin_1.0</strain>
    </source>
</reference>
<feature type="compositionally biased region" description="Low complexity" evidence="1">
    <location>
        <begin position="115"/>
        <end position="138"/>
    </location>
</feature>
<dbReference type="EMBL" id="JAGGNH010000003">
    <property type="protein sequence ID" value="KAJ0977657.1"/>
    <property type="molecule type" value="Genomic_DNA"/>
</dbReference>
<proteinExistence type="predicted"/>
<organism evidence="2 3">
    <name type="scientific">Dioscorea zingiberensis</name>
    <dbReference type="NCBI Taxonomy" id="325984"/>
    <lineage>
        <taxon>Eukaryota</taxon>
        <taxon>Viridiplantae</taxon>
        <taxon>Streptophyta</taxon>
        <taxon>Embryophyta</taxon>
        <taxon>Tracheophyta</taxon>
        <taxon>Spermatophyta</taxon>
        <taxon>Magnoliopsida</taxon>
        <taxon>Liliopsida</taxon>
        <taxon>Dioscoreales</taxon>
        <taxon>Dioscoreaceae</taxon>
        <taxon>Dioscorea</taxon>
    </lineage>
</organism>
<evidence type="ECO:0000313" key="3">
    <source>
        <dbReference type="Proteomes" id="UP001085076"/>
    </source>
</evidence>
<evidence type="ECO:0000313" key="2">
    <source>
        <dbReference type="EMBL" id="KAJ0977657.1"/>
    </source>
</evidence>
<name>A0A9D5HIS3_9LILI</name>
<feature type="region of interest" description="Disordered" evidence="1">
    <location>
        <begin position="1"/>
        <end position="234"/>
    </location>
</feature>
<feature type="compositionally biased region" description="Basic and acidic residues" evidence="1">
    <location>
        <begin position="99"/>
        <end position="109"/>
    </location>
</feature>
<feature type="compositionally biased region" description="Basic residues" evidence="1">
    <location>
        <begin position="145"/>
        <end position="154"/>
    </location>
</feature>
<feature type="compositionally biased region" description="Polar residues" evidence="1">
    <location>
        <begin position="222"/>
        <end position="234"/>
    </location>
</feature>
<accession>A0A9D5HIS3</accession>
<gene>
    <name evidence="2" type="ORF">J5N97_013131</name>
</gene>
<dbReference type="OrthoDB" id="1939123at2759"/>
<keyword evidence="3" id="KW-1185">Reference proteome</keyword>
<protein>
    <submittedName>
        <fullName evidence="2">Uncharacterized protein</fullName>
    </submittedName>
</protein>
<sequence>MPAVLAQLGGCPPSQRLSYNRARRNRPRRPDPARLASQPAVAIRHGAPAAGGEGLGGPVTVSAREWSSTGSPRRAPCHRASDRREAVSPFRPIPAARPRLAERCLHSDTRPPAGAPSRPYAHAHPARPPLAAAARAPRTPLPRPPRPRARRVRRSVGVPGALSDSMPPDRGSFGGGGPVPPRPRAPRKQTQRKGSGQRFASPVASSSKRQRPWQQQQRRPSTHSSATVDSASSHMLVSKIKPCMSKYKQLYGETANGSLNQLSFI</sequence>
<evidence type="ECO:0000256" key="1">
    <source>
        <dbReference type="SAM" id="MobiDB-lite"/>
    </source>
</evidence>
<dbReference type="Proteomes" id="UP001085076">
    <property type="component" value="Miscellaneous, Linkage group lg03"/>
</dbReference>
<reference evidence="2" key="1">
    <citation type="submission" date="2021-03" db="EMBL/GenBank/DDBJ databases">
        <authorList>
            <person name="Li Z."/>
            <person name="Yang C."/>
        </authorList>
    </citation>
    <scope>NUCLEOTIDE SEQUENCE</scope>
    <source>
        <strain evidence="2">Dzin_1.0</strain>
        <tissue evidence="2">Leaf</tissue>
    </source>
</reference>
<dbReference type="AlphaFoldDB" id="A0A9D5HIS3"/>
<comment type="caution">
    <text evidence="2">The sequence shown here is derived from an EMBL/GenBank/DDBJ whole genome shotgun (WGS) entry which is preliminary data.</text>
</comment>